<proteinExistence type="predicted"/>
<sequence>MPKMLGENLTEIANLDLIASYRSHEHVLAERLIEGNSRTPQKKLPSTPDNVEGNLICSFQEAE</sequence>
<dbReference type="AlphaFoldDB" id="C6XAV1"/>
<gene>
    <name evidence="1" type="ordered locus">Msip34_2484</name>
</gene>
<accession>C6XAV1</accession>
<organism evidence="1 2">
    <name type="scientific">Methylovorus glucosotrophus (strain SIP3-4)</name>
    <dbReference type="NCBI Taxonomy" id="582744"/>
    <lineage>
        <taxon>Bacteria</taxon>
        <taxon>Pseudomonadati</taxon>
        <taxon>Pseudomonadota</taxon>
        <taxon>Betaproteobacteria</taxon>
        <taxon>Nitrosomonadales</taxon>
        <taxon>Methylophilaceae</taxon>
        <taxon>Methylovorus</taxon>
    </lineage>
</organism>
<dbReference type="KEGG" id="mei:Msip34_2484"/>
<dbReference type="Proteomes" id="UP000002743">
    <property type="component" value="Chromosome"/>
</dbReference>
<evidence type="ECO:0000313" key="1">
    <source>
        <dbReference type="EMBL" id="ACT51721.1"/>
    </source>
</evidence>
<name>C6XAV1_METGS</name>
<dbReference type="EMBL" id="CP001674">
    <property type="protein sequence ID" value="ACT51721.1"/>
    <property type="molecule type" value="Genomic_DNA"/>
</dbReference>
<evidence type="ECO:0000313" key="2">
    <source>
        <dbReference type="Proteomes" id="UP000002743"/>
    </source>
</evidence>
<reference evidence="1 2" key="2">
    <citation type="journal article" date="2011" name="J. Bacteriol.">
        <title>Genomes of three methylotrophs from a single niche uncover genetic and metabolic divergence of Methylophilaceae.</title>
        <authorList>
            <person name="Lapidus A."/>
            <person name="Clum A."/>
            <person name="Labutti K."/>
            <person name="Kaluzhnaya M.G."/>
            <person name="Lim S."/>
            <person name="Beck D.A."/>
            <person name="Glavina Del Rio T."/>
            <person name="Nolan M."/>
            <person name="Mavromatis K."/>
            <person name="Huntemann M."/>
            <person name="Lucas S."/>
            <person name="Lidstrom M.E."/>
            <person name="Ivanova N."/>
            <person name="Chistoserdova L."/>
        </authorList>
    </citation>
    <scope>NUCLEOTIDE SEQUENCE [LARGE SCALE GENOMIC DNA]</scope>
    <source>
        <strain evidence="1 2">SIP3-4</strain>
    </source>
</reference>
<protein>
    <submittedName>
        <fullName evidence="1">Uncharacterized protein</fullName>
    </submittedName>
</protein>
<keyword evidence="2" id="KW-1185">Reference proteome</keyword>
<reference evidence="2" key="1">
    <citation type="submission" date="2009-07" db="EMBL/GenBank/DDBJ databases">
        <title>Complete sequence of chromosome of Methylovorus sp. SIP3-4.</title>
        <authorList>
            <person name="Lucas S."/>
            <person name="Copeland A."/>
            <person name="Lapidus A."/>
            <person name="Glavina del Rio T."/>
            <person name="Tice H."/>
            <person name="Bruce D."/>
            <person name="Goodwin L."/>
            <person name="Pitluck S."/>
            <person name="Clum A."/>
            <person name="Larimer F."/>
            <person name="Land M."/>
            <person name="Hauser L."/>
            <person name="Kyrpides N."/>
            <person name="Mikhailova N."/>
            <person name="Kayluzhnaya M."/>
            <person name="Chistoserdova L."/>
        </authorList>
    </citation>
    <scope>NUCLEOTIDE SEQUENCE [LARGE SCALE GENOMIC DNA]</scope>
    <source>
        <strain evidence="2">SIP3-4</strain>
    </source>
</reference>
<dbReference type="HOGENOM" id="CLU_2936358_0_0_4"/>